<organism evidence="3 4">
    <name type="scientific">Saitozyma podzolica</name>
    <dbReference type="NCBI Taxonomy" id="1890683"/>
    <lineage>
        <taxon>Eukaryota</taxon>
        <taxon>Fungi</taxon>
        <taxon>Dikarya</taxon>
        <taxon>Basidiomycota</taxon>
        <taxon>Agaricomycotina</taxon>
        <taxon>Tremellomycetes</taxon>
        <taxon>Tremellales</taxon>
        <taxon>Trimorphomycetaceae</taxon>
        <taxon>Saitozyma</taxon>
    </lineage>
</organism>
<protein>
    <recommendedName>
        <fullName evidence="2">Cyclin-D1-binding protein 1-like N-terminal domain-containing protein</fullName>
    </recommendedName>
</protein>
<dbReference type="STRING" id="1890683.A0A427YQD0"/>
<feature type="region of interest" description="Disordered" evidence="1">
    <location>
        <begin position="189"/>
        <end position="212"/>
    </location>
</feature>
<sequence>MAAQDAFASTRQSLSTSLRALQTTPASTSTSVPPLVPGLPDAFAQLLTTFRHTVTGLSLAFKPPITVPAAIAQLDKLSDQLGRIISCVIAASAGEAWDLSSLVEEWRDGVLTIAGEVDKYLDALEDGGRTDAGPSDNPYLLHTGMVWDSIDKLDKELSRTEVQAVAKRWEGQKEVVKDAWNEFKEFLEDAGGEDGEVEGEGEGDEAELDFGDDDDEWGELEKAMAGGEMTTEEKARAEAPLLGLHQILHATIPRFLSSLSPGTSYRPLLQASSEFLGAFDTAIASMYPEQDEKEIEAALSDLEGKSRAILLRVRERSPNDQCVTFLDRWENRLSQETVTWRSR</sequence>
<dbReference type="InterPro" id="IPR049317">
    <property type="entry name" value="GCIP-like_N"/>
</dbReference>
<comment type="caution">
    <text evidence="3">The sequence shown here is derived from an EMBL/GenBank/DDBJ whole genome shotgun (WGS) entry which is preliminary data.</text>
</comment>
<dbReference type="PANTHER" id="PTHR15492">
    <property type="entry name" value="CYCLIN D1-BINDING PROTEIN 1"/>
    <property type="match status" value="1"/>
</dbReference>
<dbReference type="PANTHER" id="PTHR15492:SF1">
    <property type="entry name" value="CYCLIN-D1-BINDING PROTEIN 1"/>
    <property type="match status" value="1"/>
</dbReference>
<evidence type="ECO:0000313" key="4">
    <source>
        <dbReference type="Proteomes" id="UP000279259"/>
    </source>
</evidence>
<accession>A0A427YQD0</accession>
<dbReference type="AlphaFoldDB" id="A0A427YQD0"/>
<dbReference type="OrthoDB" id="41588at2759"/>
<name>A0A427YQD0_9TREE</name>
<dbReference type="Pfam" id="PF13324">
    <property type="entry name" value="GCIP_N"/>
    <property type="match status" value="1"/>
</dbReference>
<evidence type="ECO:0000313" key="3">
    <source>
        <dbReference type="EMBL" id="RSH93301.1"/>
    </source>
</evidence>
<evidence type="ECO:0000259" key="2">
    <source>
        <dbReference type="Pfam" id="PF13324"/>
    </source>
</evidence>
<dbReference type="GO" id="GO:0005634">
    <property type="term" value="C:nucleus"/>
    <property type="evidence" value="ECO:0007669"/>
    <property type="project" value="TreeGrafter"/>
</dbReference>
<dbReference type="Proteomes" id="UP000279259">
    <property type="component" value="Unassembled WGS sequence"/>
</dbReference>
<keyword evidence="4" id="KW-1185">Reference proteome</keyword>
<dbReference type="InterPro" id="IPR026907">
    <property type="entry name" value="GCIP-like"/>
</dbReference>
<dbReference type="Gene3D" id="1.20.1410.10">
    <property type="entry name" value="I/LWEQ domain"/>
    <property type="match status" value="1"/>
</dbReference>
<feature type="domain" description="Cyclin-D1-binding protein 1-like N-terminal" evidence="2">
    <location>
        <begin position="45"/>
        <end position="189"/>
    </location>
</feature>
<proteinExistence type="predicted"/>
<gene>
    <name evidence="3" type="ORF">EHS25_007655</name>
</gene>
<reference evidence="3 4" key="1">
    <citation type="submission" date="2018-11" db="EMBL/GenBank/DDBJ databases">
        <title>Genome sequence of Saitozyma podzolica DSM 27192.</title>
        <authorList>
            <person name="Aliyu H."/>
            <person name="Gorte O."/>
            <person name="Ochsenreither K."/>
        </authorList>
    </citation>
    <scope>NUCLEOTIDE SEQUENCE [LARGE SCALE GENOMIC DNA]</scope>
    <source>
        <strain evidence="3 4">DSM 27192</strain>
    </source>
</reference>
<dbReference type="EMBL" id="RSCD01000004">
    <property type="protein sequence ID" value="RSH93301.1"/>
    <property type="molecule type" value="Genomic_DNA"/>
</dbReference>
<evidence type="ECO:0000256" key="1">
    <source>
        <dbReference type="SAM" id="MobiDB-lite"/>
    </source>
</evidence>